<proteinExistence type="predicted"/>
<gene>
    <name evidence="1" type="ORF">ParKJ_00040</name>
</gene>
<dbReference type="EMBL" id="JANSLM010000001">
    <property type="protein sequence ID" value="MDT8835799.1"/>
    <property type="molecule type" value="Genomic_DNA"/>
</dbReference>
<organism evidence="1 2">
    <name type="scientific">Paraburkholderia fungorum</name>
    <dbReference type="NCBI Taxonomy" id="134537"/>
    <lineage>
        <taxon>Bacteria</taxon>
        <taxon>Pseudomonadati</taxon>
        <taxon>Pseudomonadota</taxon>
        <taxon>Betaproteobacteria</taxon>
        <taxon>Burkholderiales</taxon>
        <taxon>Burkholderiaceae</taxon>
        <taxon>Paraburkholderia</taxon>
    </lineage>
</organism>
<accession>A0AAP5UTB5</accession>
<reference evidence="1" key="1">
    <citation type="submission" date="2022-08" db="EMBL/GenBank/DDBJ databases">
        <authorList>
            <person name="Kim S.-J."/>
        </authorList>
    </citation>
    <scope>NUCLEOTIDE SEQUENCE</scope>
    <source>
        <strain evidence="1">KJ</strain>
    </source>
</reference>
<dbReference type="InterPro" id="IPR021352">
    <property type="entry name" value="DUF2971"/>
</dbReference>
<dbReference type="Pfam" id="PF11185">
    <property type="entry name" value="DUF2971"/>
    <property type="match status" value="1"/>
</dbReference>
<comment type="caution">
    <text evidence="1">The sequence shown here is derived from an EMBL/GenBank/DDBJ whole genome shotgun (WGS) entry which is preliminary data.</text>
</comment>
<evidence type="ECO:0000313" key="1">
    <source>
        <dbReference type="EMBL" id="MDT8835799.1"/>
    </source>
</evidence>
<dbReference type="AlphaFoldDB" id="A0AAP5UTB5"/>
<evidence type="ECO:0000313" key="2">
    <source>
        <dbReference type="Proteomes" id="UP001246473"/>
    </source>
</evidence>
<dbReference type="RefSeq" id="WP_315696573.1">
    <property type="nucleotide sequence ID" value="NZ_JANSLM010000001.1"/>
</dbReference>
<protein>
    <submittedName>
        <fullName evidence="1">DUF2971 domain-containing protein</fullName>
    </submittedName>
</protein>
<name>A0AAP5UTB5_9BURK</name>
<dbReference type="Proteomes" id="UP001246473">
    <property type="component" value="Unassembled WGS sequence"/>
</dbReference>
<sequence>MTDELVKEIPPVLYKYRQFDERTIELLCADRIYYADPGTFNDPLDTQPCVEADCDVPTMERTVYELVRRRVEDEMKTGARTVSYRGPKTMAHIDKHSHAAAQRMIDALQYQATDPEYSDDPPGPLASLLAYAIESELLKQYNKGVLSLAMRYDCPLMWSHYGAQHRGICIGYSVPPEARRQLHEVQYGGNRNVQASAVAKMVLDRDEQARVAVDDAVLLRKAPDWQYEKEWRLLGSRGATESPLEMVEIVFGMRCRRPVMHSVVSALSGRERPLQFYEMHEVRGTFDLRRCELDLDELSVSYPRRALSIFEGFEVLPESDEPKG</sequence>